<dbReference type="InterPro" id="IPR011691">
    <property type="entry name" value="Vesicle_transpt_SFT2"/>
</dbReference>
<accession>A0A2V3IY70</accession>
<evidence type="ECO:0000313" key="11">
    <source>
        <dbReference type="Proteomes" id="UP000247409"/>
    </source>
</evidence>
<dbReference type="GO" id="GO:0016192">
    <property type="term" value="P:vesicle-mediated transport"/>
    <property type="evidence" value="ECO:0007669"/>
    <property type="project" value="InterPro"/>
</dbReference>
<proteinExistence type="inferred from homology"/>
<keyword evidence="4 8" id="KW-0653">Protein transport</keyword>
<feature type="region of interest" description="Disordered" evidence="9">
    <location>
        <begin position="1"/>
        <end position="31"/>
    </location>
</feature>
<protein>
    <recommendedName>
        <fullName evidence="8">Vesicle transport protein</fullName>
    </recommendedName>
</protein>
<evidence type="ECO:0000256" key="7">
    <source>
        <dbReference type="ARBA" id="ARBA00025800"/>
    </source>
</evidence>
<dbReference type="STRING" id="448386.A0A2V3IY70"/>
<keyword evidence="6 8" id="KW-0472">Membrane</keyword>
<name>A0A2V3IY70_9FLOR</name>
<comment type="caution">
    <text evidence="10">The sequence shown here is derived from an EMBL/GenBank/DDBJ whole genome shotgun (WGS) entry which is preliminary data.</text>
</comment>
<keyword evidence="3 8" id="KW-0812">Transmembrane</keyword>
<dbReference type="GO" id="GO:0015031">
    <property type="term" value="P:protein transport"/>
    <property type="evidence" value="ECO:0007669"/>
    <property type="project" value="UniProtKB-KW"/>
</dbReference>
<dbReference type="GO" id="GO:0016020">
    <property type="term" value="C:membrane"/>
    <property type="evidence" value="ECO:0007669"/>
    <property type="project" value="UniProtKB-SubCell"/>
</dbReference>
<dbReference type="GO" id="GO:0005737">
    <property type="term" value="C:cytoplasm"/>
    <property type="evidence" value="ECO:0007669"/>
    <property type="project" value="UniProtKB-ARBA"/>
</dbReference>
<dbReference type="EMBL" id="NBIV01000029">
    <property type="protein sequence ID" value="PXF47098.1"/>
    <property type="molecule type" value="Genomic_DNA"/>
</dbReference>
<feature type="transmembrane region" description="Helical" evidence="8">
    <location>
        <begin position="103"/>
        <end position="128"/>
    </location>
</feature>
<evidence type="ECO:0000256" key="3">
    <source>
        <dbReference type="ARBA" id="ARBA00022692"/>
    </source>
</evidence>
<keyword evidence="11" id="KW-1185">Reference proteome</keyword>
<evidence type="ECO:0000256" key="6">
    <source>
        <dbReference type="ARBA" id="ARBA00023136"/>
    </source>
</evidence>
<dbReference type="Pfam" id="PF04178">
    <property type="entry name" value="Got1"/>
    <property type="match status" value="1"/>
</dbReference>
<feature type="compositionally biased region" description="Polar residues" evidence="9">
    <location>
        <begin position="18"/>
        <end position="30"/>
    </location>
</feature>
<reference evidence="10 11" key="1">
    <citation type="journal article" date="2018" name="Mol. Biol. Evol.">
        <title>Analysis of the draft genome of the red seaweed Gracilariopsis chorda provides insights into genome size evolution in Rhodophyta.</title>
        <authorList>
            <person name="Lee J."/>
            <person name="Yang E.C."/>
            <person name="Graf L."/>
            <person name="Yang J.H."/>
            <person name="Qiu H."/>
            <person name="Zel Zion U."/>
            <person name="Chan C.X."/>
            <person name="Stephens T.G."/>
            <person name="Weber A.P.M."/>
            <person name="Boo G.H."/>
            <person name="Boo S.M."/>
            <person name="Kim K.M."/>
            <person name="Shin Y."/>
            <person name="Jung M."/>
            <person name="Lee S.J."/>
            <person name="Yim H.S."/>
            <person name="Lee J.H."/>
            <person name="Bhattacharya D."/>
            <person name="Yoon H.S."/>
        </authorList>
    </citation>
    <scope>NUCLEOTIDE SEQUENCE [LARGE SCALE GENOMIC DNA]</scope>
    <source>
        <strain evidence="10 11">SKKU-2015</strain>
        <tissue evidence="10">Whole body</tissue>
    </source>
</reference>
<dbReference type="OrthoDB" id="73614at2759"/>
<feature type="transmembrane region" description="Helical" evidence="8">
    <location>
        <begin position="134"/>
        <end position="153"/>
    </location>
</feature>
<comment type="subcellular location">
    <subcellularLocation>
        <location evidence="1 8">Membrane</location>
        <topology evidence="1 8">Multi-pass membrane protein</topology>
    </subcellularLocation>
</comment>
<evidence type="ECO:0000256" key="2">
    <source>
        <dbReference type="ARBA" id="ARBA00022448"/>
    </source>
</evidence>
<feature type="transmembrane region" description="Helical" evidence="8">
    <location>
        <begin position="165"/>
        <end position="187"/>
    </location>
</feature>
<gene>
    <name evidence="10" type="ORF">BWQ96_03175</name>
</gene>
<organism evidence="10 11">
    <name type="scientific">Gracilariopsis chorda</name>
    <dbReference type="NCBI Taxonomy" id="448386"/>
    <lineage>
        <taxon>Eukaryota</taxon>
        <taxon>Rhodophyta</taxon>
        <taxon>Florideophyceae</taxon>
        <taxon>Rhodymeniophycidae</taxon>
        <taxon>Gracilariales</taxon>
        <taxon>Gracilariaceae</taxon>
        <taxon>Gracilariopsis</taxon>
    </lineage>
</organism>
<dbReference type="PANTHER" id="PTHR23137:SF6">
    <property type="entry name" value="VESICLE TRANSPORT PROTEIN"/>
    <property type="match status" value="1"/>
</dbReference>
<keyword evidence="2 8" id="KW-0813">Transport</keyword>
<evidence type="ECO:0000256" key="9">
    <source>
        <dbReference type="SAM" id="MobiDB-lite"/>
    </source>
</evidence>
<comment type="similarity">
    <text evidence="7 8">Belongs to the SFT2 family.</text>
</comment>
<keyword evidence="5 8" id="KW-1133">Transmembrane helix</keyword>
<dbReference type="InterPro" id="IPR007305">
    <property type="entry name" value="Vesicle_transpt_Got1/SFT2"/>
</dbReference>
<evidence type="ECO:0000256" key="1">
    <source>
        <dbReference type="ARBA" id="ARBA00004141"/>
    </source>
</evidence>
<comment type="function">
    <text evidence="8">May be involved in fusion of retrograde transport vesicles derived from an endocytic compartment with the Golgi complex.</text>
</comment>
<sequence>MGLLEGLNSLQGPPLPAPSTSNTSHSATDPLSSLSASAKSLFGDLSHTLAPSLETLNDTAKQSVNSVRRFISDEPEHDEEAPAQVTLSEEINTMFNLTTFQRVGLFVMIFGTGVLLICLSFAFLPLILVVPHKFAASFTMGNILAISSTWVLVGPKAQLQNMFNPVRAAAAGIYLFSLFFALFAAFFGGKFRYVLVIMALVAEVASLVWYALSYIPYGRHMISRLVGMMGVSFGS</sequence>
<dbReference type="PANTHER" id="PTHR23137">
    <property type="entry name" value="VESICLE TRANSPORT PROTEIN-RELATED"/>
    <property type="match status" value="1"/>
</dbReference>
<feature type="transmembrane region" description="Helical" evidence="8">
    <location>
        <begin position="193"/>
        <end position="215"/>
    </location>
</feature>
<dbReference type="Proteomes" id="UP000247409">
    <property type="component" value="Unassembled WGS sequence"/>
</dbReference>
<dbReference type="AlphaFoldDB" id="A0A2V3IY70"/>
<evidence type="ECO:0000313" key="10">
    <source>
        <dbReference type="EMBL" id="PXF47098.1"/>
    </source>
</evidence>
<evidence type="ECO:0000256" key="5">
    <source>
        <dbReference type="ARBA" id="ARBA00022989"/>
    </source>
</evidence>
<dbReference type="GO" id="GO:0012505">
    <property type="term" value="C:endomembrane system"/>
    <property type="evidence" value="ECO:0007669"/>
    <property type="project" value="UniProtKB-ARBA"/>
</dbReference>
<evidence type="ECO:0000256" key="8">
    <source>
        <dbReference type="RuleBase" id="RU363111"/>
    </source>
</evidence>
<evidence type="ECO:0000256" key="4">
    <source>
        <dbReference type="ARBA" id="ARBA00022927"/>
    </source>
</evidence>